<evidence type="ECO:0000313" key="2">
    <source>
        <dbReference type="EMBL" id="MEU7291766.1"/>
    </source>
</evidence>
<sequence>MTVRKRIVVLTAALLGALCGSIVTAGLALTTGDGGAVSVESHTAEKPTREEVIRLWETALAKSGKKLPAGVDKMADQEIFEAMWSESRKHLVPERPPTVFAD</sequence>
<dbReference type="EMBL" id="JBEZAM010000001">
    <property type="protein sequence ID" value="MEU7291766.1"/>
    <property type="molecule type" value="Genomic_DNA"/>
</dbReference>
<comment type="caution">
    <text evidence="2">The sequence shown here is derived from an EMBL/GenBank/DDBJ whole genome shotgun (WGS) entry which is preliminary data.</text>
</comment>
<feature type="chain" id="PRO_5045454093" evidence="1">
    <location>
        <begin position="26"/>
        <end position="102"/>
    </location>
</feature>
<proteinExistence type="predicted"/>
<evidence type="ECO:0000256" key="1">
    <source>
        <dbReference type="SAM" id="SignalP"/>
    </source>
</evidence>
<gene>
    <name evidence="2" type="ORF">AB0A76_00960</name>
</gene>
<name>A0ABV3CNJ1_STREX</name>
<protein>
    <submittedName>
        <fullName evidence="2">Uncharacterized protein</fullName>
    </submittedName>
</protein>
<dbReference type="RefSeq" id="WP_359202944.1">
    <property type="nucleotide sequence ID" value="NZ_JBEZAM010000001.1"/>
</dbReference>
<dbReference type="Proteomes" id="UP001551210">
    <property type="component" value="Unassembled WGS sequence"/>
</dbReference>
<keyword evidence="3" id="KW-1185">Reference proteome</keyword>
<feature type="signal peptide" evidence="1">
    <location>
        <begin position="1"/>
        <end position="25"/>
    </location>
</feature>
<organism evidence="2 3">
    <name type="scientific">Streptomyces exfoliatus</name>
    <name type="common">Streptomyces hydrogenans</name>
    <dbReference type="NCBI Taxonomy" id="1905"/>
    <lineage>
        <taxon>Bacteria</taxon>
        <taxon>Bacillati</taxon>
        <taxon>Actinomycetota</taxon>
        <taxon>Actinomycetes</taxon>
        <taxon>Kitasatosporales</taxon>
        <taxon>Streptomycetaceae</taxon>
        <taxon>Streptomyces</taxon>
    </lineage>
</organism>
<evidence type="ECO:0000313" key="3">
    <source>
        <dbReference type="Proteomes" id="UP001551210"/>
    </source>
</evidence>
<accession>A0ABV3CNJ1</accession>
<keyword evidence="1" id="KW-0732">Signal</keyword>
<reference evidence="2 3" key="1">
    <citation type="submission" date="2024-06" db="EMBL/GenBank/DDBJ databases">
        <title>The Natural Products Discovery Center: Release of the First 8490 Sequenced Strains for Exploring Actinobacteria Biosynthetic Diversity.</title>
        <authorList>
            <person name="Kalkreuter E."/>
            <person name="Kautsar S.A."/>
            <person name="Yang D."/>
            <person name="Bader C.D."/>
            <person name="Teijaro C.N."/>
            <person name="Fluegel L."/>
            <person name="Davis C.M."/>
            <person name="Simpson J.R."/>
            <person name="Lauterbach L."/>
            <person name="Steele A.D."/>
            <person name="Gui C."/>
            <person name="Meng S."/>
            <person name="Li G."/>
            <person name="Viehrig K."/>
            <person name="Ye F."/>
            <person name="Su P."/>
            <person name="Kiefer A.F."/>
            <person name="Nichols A."/>
            <person name="Cepeda A.J."/>
            <person name="Yan W."/>
            <person name="Fan B."/>
            <person name="Jiang Y."/>
            <person name="Adhikari A."/>
            <person name="Zheng C.-J."/>
            <person name="Schuster L."/>
            <person name="Cowan T.M."/>
            <person name="Smanski M.J."/>
            <person name="Chevrette M.G."/>
            <person name="De Carvalho L.P.S."/>
            <person name="Shen B."/>
        </authorList>
    </citation>
    <scope>NUCLEOTIDE SEQUENCE [LARGE SCALE GENOMIC DNA]</scope>
    <source>
        <strain evidence="2 3">NPDC045705</strain>
    </source>
</reference>